<evidence type="ECO:0000256" key="7">
    <source>
        <dbReference type="ARBA" id="ARBA00022490"/>
    </source>
</evidence>
<dbReference type="PANTHER" id="PTHR43692">
    <property type="entry name" value="UDP-N-ACETYLMURAMOYLALANINE--D-GLUTAMATE LIGASE"/>
    <property type="match status" value="1"/>
</dbReference>
<dbReference type="HAMAP" id="MF_00639">
    <property type="entry name" value="MurD"/>
    <property type="match status" value="1"/>
</dbReference>
<dbReference type="InterPro" id="IPR004101">
    <property type="entry name" value="Mur_ligase_C"/>
</dbReference>
<accession>A0A2I0QW39</accession>
<dbReference type="SUPFAM" id="SSF51984">
    <property type="entry name" value="MurCD N-terminal domain"/>
    <property type="match status" value="1"/>
</dbReference>
<proteinExistence type="inferred from homology"/>
<dbReference type="EC" id="6.3.2.9" evidence="5 17"/>
<dbReference type="Gene3D" id="3.40.50.720">
    <property type="entry name" value="NAD(P)-binding Rossmann-like Domain"/>
    <property type="match status" value="1"/>
</dbReference>
<gene>
    <name evidence="17" type="primary">murD</name>
    <name evidence="21" type="ORF">CEY16_01920</name>
</gene>
<organism evidence="21 22">
    <name type="scientific">Halalkalibacillus sediminis</name>
    <dbReference type="NCBI Taxonomy" id="2018042"/>
    <lineage>
        <taxon>Bacteria</taxon>
        <taxon>Bacillati</taxon>
        <taxon>Bacillota</taxon>
        <taxon>Bacilli</taxon>
        <taxon>Bacillales</taxon>
        <taxon>Bacillaceae</taxon>
        <taxon>Halalkalibacillus</taxon>
    </lineage>
</organism>
<dbReference type="SUPFAM" id="SSF53623">
    <property type="entry name" value="MurD-like peptide ligases, catalytic domain"/>
    <property type="match status" value="1"/>
</dbReference>
<dbReference type="OrthoDB" id="9809796at2"/>
<dbReference type="InterPro" id="IPR036615">
    <property type="entry name" value="Mur_ligase_C_dom_sf"/>
</dbReference>
<feature type="binding site" evidence="17">
    <location>
        <begin position="118"/>
        <end position="124"/>
    </location>
    <ligand>
        <name>ATP</name>
        <dbReference type="ChEBI" id="CHEBI:30616"/>
    </ligand>
</feature>
<keyword evidence="22" id="KW-1185">Reference proteome</keyword>
<dbReference type="GO" id="GO:0051301">
    <property type="term" value="P:cell division"/>
    <property type="evidence" value="ECO:0007669"/>
    <property type="project" value="UniProtKB-KW"/>
</dbReference>
<evidence type="ECO:0000256" key="11">
    <source>
        <dbReference type="ARBA" id="ARBA00022960"/>
    </source>
</evidence>
<keyword evidence="17 18" id="KW-0131">Cell cycle</keyword>
<evidence type="ECO:0000256" key="6">
    <source>
        <dbReference type="ARBA" id="ARBA00015655"/>
    </source>
</evidence>
<dbReference type="NCBIfam" id="TIGR01087">
    <property type="entry name" value="murD"/>
    <property type="match status" value="1"/>
</dbReference>
<evidence type="ECO:0000256" key="4">
    <source>
        <dbReference type="ARBA" id="ARBA00010416"/>
    </source>
</evidence>
<dbReference type="UniPathway" id="UPA00219"/>
<evidence type="ECO:0000256" key="8">
    <source>
        <dbReference type="ARBA" id="ARBA00022598"/>
    </source>
</evidence>
<keyword evidence="10 17" id="KW-0067">ATP-binding</keyword>
<dbReference type="EMBL" id="PJNH01000001">
    <property type="protein sequence ID" value="PKR78538.1"/>
    <property type="molecule type" value="Genomic_DNA"/>
</dbReference>
<evidence type="ECO:0000313" key="21">
    <source>
        <dbReference type="EMBL" id="PKR78538.1"/>
    </source>
</evidence>
<feature type="domain" description="Mur ligase C-terminal" evidence="19">
    <location>
        <begin position="312"/>
        <end position="425"/>
    </location>
</feature>
<evidence type="ECO:0000256" key="15">
    <source>
        <dbReference type="ARBA" id="ARBA00032324"/>
    </source>
</evidence>
<name>A0A2I0QW39_9BACI</name>
<dbReference type="GO" id="GO:0009252">
    <property type="term" value="P:peptidoglycan biosynthetic process"/>
    <property type="evidence" value="ECO:0007669"/>
    <property type="project" value="UniProtKB-UniRule"/>
</dbReference>
<dbReference type="Gene3D" id="3.90.190.20">
    <property type="entry name" value="Mur ligase, C-terminal domain"/>
    <property type="match status" value="1"/>
</dbReference>
<evidence type="ECO:0000259" key="19">
    <source>
        <dbReference type="Pfam" id="PF02875"/>
    </source>
</evidence>
<comment type="function">
    <text evidence="1 17 18">Cell wall formation. Catalyzes the addition of glutamate to the nucleotide precursor UDP-N-acetylmuramoyl-L-alanine (UMA).</text>
</comment>
<dbReference type="GO" id="GO:0071555">
    <property type="term" value="P:cell wall organization"/>
    <property type="evidence" value="ECO:0007669"/>
    <property type="project" value="UniProtKB-KW"/>
</dbReference>
<comment type="catalytic activity">
    <reaction evidence="16 17 18">
        <text>UDP-N-acetyl-alpha-D-muramoyl-L-alanine + D-glutamate + ATP = UDP-N-acetyl-alpha-D-muramoyl-L-alanyl-D-glutamate + ADP + phosphate + H(+)</text>
        <dbReference type="Rhea" id="RHEA:16429"/>
        <dbReference type="ChEBI" id="CHEBI:15378"/>
        <dbReference type="ChEBI" id="CHEBI:29986"/>
        <dbReference type="ChEBI" id="CHEBI:30616"/>
        <dbReference type="ChEBI" id="CHEBI:43474"/>
        <dbReference type="ChEBI" id="CHEBI:83898"/>
        <dbReference type="ChEBI" id="CHEBI:83900"/>
        <dbReference type="ChEBI" id="CHEBI:456216"/>
        <dbReference type="EC" id="6.3.2.9"/>
    </reaction>
</comment>
<reference evidence="21 22" key="1">
    <citation type="submission" date="2017-06" db="EMBL/GenBank/DDBJ databases">
        <title>the draft geome sequence of Illustriluteabacillus marina B3227.</title>
        <authorList>
            <person name="He R.-H."/>
            <person name="Du Z.-J."/>
        </authorList>
    </citation>
    <scope>NUCLEOTIDE SEQUENCE [LARGE SCALE GENOMIC DNA]</scope>
    <source>
        <strain evidence="21 22">B3227</strain>
    </source>
</reference>
<keyword evidence="9 17" id="KW-0547">Nucleotide-binding</keyword>
<keyword evidence="12 17" id="KW-0573">Peptidoglycan synthesis</keyword>
<dbReference type="Pfam" id="PF21799">
    <property type="entry name" value="MurD-like_N"/>
    <property type="match status" value="1"/>
</dbReference>
<dbReference type="SUPFAM" id="SSF53244">
    <property type="entry name" value="MurD-like peptide ligases, peptide-binding domain"/>
    <property type="match status" value="1"/>
</dbReference>
<dbReference type="InterPro" id="IPR036565">
    <property type="entry name" value="Mur-like_cat_sf"/>
</dbReference>
<protein>
    <recommendedName>
        <fullName evidence="6 17">UDP-N-acetylmuramoylalanine--D-glutamate ligase</fullName>
        <ecNumber evidence="5 17">6.3.2.9</ecNumber>
    </recommendedName>
    <alternativeName>
        <fullName evidence="15 17">D-glutamic acid-adding enzyme</fullName>
    </alternativeName>
    <alternativeName>
        <fullName evidence="14 17">UDP-N-acetylmuramoyl-L-alanyl-D-glutamate synthetase</fullName>
    </alternativeName>
</protein>
<comment type="caution">
    <text evidence="21">The sequence shown here is derived from an EMBL/GenBank/DDBJ whole genome shotgun (WGS) entry which is preliminary data.</text>
</comment>
<keyword evidence="8 17" id="KW-0436">Ligase</keyword>
<dbReference type="Pfam" id="PF02875">
    <property type="entry name" value="Mur_ligase_C"/>
    <property type="match status" value="1"/>
</dbReference>
<keyword evidence="13 17" id="KW-0961">Cell wall biogenesis/degradation</keyword>
<dbReference type="Gene3D" id="3.40.1190.10">
    <property type="entry name" value="Mur-like, catalytic domain"/>
    <property type="match status" value="1"/>
</dbReference>
<evidence type="ECO:0000259" key="20">
    <source>
        <dbReference type="Pfam" id="PF08245"/>
    </source>
</evidence>
<keyword evidence="11 17" id="KW-0133">Cell shape</keyword>
<dbReference type="Proteomes" id="UP000243524">
    <property type="component" value="Unassembled WGS sequence"/>
</dbReference>
<evidence type="ECO:0000256" key="17">
    <source>
        <dbReference type="HAMAP-Rule" id="MF_00639"/>
    </source>
</evidence>
<evidence type="ECO:0000256" key="14">
    <source>
        <dbReference type="ARBA" id="ARBA00030398"/>
    </source>
</evidence>
<feature type="domain" description="Mur ligase central" evidence="20">
    <location>
        <begin position="116"/>
        <end position="290"/>
    </location>
</feature>
<sequence length="448" mass="49722">MKNLKNFPYKRVLVLGLAKSGQAAAELLYDSGVDLVVNDRLPLKENAVAQQLSAKGINVVTGEHPLSILDEIDLVVKNPGIPYDNVIIEEATKRDLPIITEVELSFYLIDGPIIGITGSNGKTTTTTLIYELLEAGGLNPLIAGNIGEVASQVARHQEENQPVVMELSSFQLKASENFRPSIAVLLNITEAHLDYHRTMEDYVSSKLKLVKNMQSDDLIIFNQEEPLFTDHLKNQDSRKLPFSVNHFLDVGVSVQGEDIYFNEEKIATRSEITLPGKHNLENILAAVAVAKQFNIPAEIIREVLKKFAGVKHRLQFVTTKNGRLFYNDSKATNVLASMNAINSFNNPLVVIAGGLDRGTNFKEWFTSFGNVKHCIVYGESAPRMLEAAQQSNFNSITKVNDLEQATIEAYKRSEEGDVILLSPACASWDQFSSFEERGDMFIDAVHKL</sequence>
<evidence type="ECO:0000256" key="10">
    <source>
        <dbReference type="ARBA" id="ARBA00022840"/>
    </source>
</evidence>
<keyword evidence="7 17" id="KW-0963">Cytoplasm</keyword>
<dbReference type="Pfam" id="PF08245">
    <property type="entry name" value="Mur_ligase_M"/>
    <property type="match status" value="1"/>
</dbReference>
<comment type="subcellular location">
    <subcellularLocation>
        <location evidence="2 17 18">Cytoplasm</location>
    </subcellularLocation>
</comment>
<dbReference type="GO" id="GO:0008360">
    <property type="term" value="P:regulation of cell shape"/>
    <property type="evidence" value="ECO:0007669"/>
    <property type="project" value="UniProtKB-KW"/>
</dbReference>
<evidence type="ECO:0000256" key="16">
    <source>
        <dbReference type="ARBA" id="ARBA00047632"/>
    </source>
</evidence>
<dbReference type="PANTHER" id="PTHR43692:SF1">
    <property type="entry name" value="UDP-N-ACETYLMURAMOYLALANINE--D-GLUTAMATE LIGASE"/>
    <property type="match status" value="1"/>
</dbReference>
<evidence type="ECO:0000256" key="3">
    <source>
        <dbReference type="ARBA" id="ARBA00004752"/>
    </source>
</evidence>
<evidence type="ECO:0000256" key="9">
    <source>
        <dbReference type="ARBA" id="ARBA00022741"/>
    </source>
</evidence>
<evidence type="ECO:0000313" key="22">
    <source>
        <dbReference type="Proteomes" id="UP000243524"/>
    </source>
</evidence>
<dbReference type="AlphaFoldDB" id="A0A2I0QW39"/>
<dbReference type="RefSeq" id="WP_101330282.1">
    <property type="nucleotide sequence ID" value="NZ_PJNH01000001.1"/>
</dbReference>
<dbReference type="GO" id="GO:0008764">
    <property type="term" value="F:UDP-N-acetylmuramoylalanine-D-glutamate ligase activity"/>
    <property type="evidence" value="ECO:0007669"/>
    <property type="project" value="UniProtKB-UniRule"/>
</dbReference>
<keyword evidence="17 18" id="KW-0132">Cell division</keyword>
<evidence type="ECO:0000256" key="1">
    <source>
        <dbReference type="ARBA" id="ARBA00002734"/>
    </source>
</evidence>
<dbReference type="GO" id="GO:0005524">
    <property type="term" value="F:ATP binding"/>
    <property type="evidence" value="ECO:0007669"/>
    <property type="project" value="UniProtKB-UniRule"/>
</dbReference>
<comment type="similarity">
    <text evidence="4 17">Belongs to the MurCDEF family.</text>
</comment>
<evidence type="ECO:0000256" key="5">
    <source>
        <dbReference type="ARBA" id="ARBA00012212"/>
    </source>
</evidence>
<evidence type="ECO:0000256" key="18">
    <source>
        <dbReference type="RuleBase" id="RU003664"/>
    </source>
</evidence>
<evidence type="ECO:0000256" key="2">
    <source>
        <dbReference type="ARBA" id="ARBA00004496"/>
    </source>
</evidence>
<dbReference type="InterPro" id="IPR005762">
    <property type="entry name" value="MurD"/>
</dbReference>
<evidence type="ECO:0000256" key="12">
    <source>
        <dbReference type="ARBA" id="ARBA00022984"/>
    </source>
</evidence>
<comment type="pathway">
    <text evidence="3 17 18">Cell wall biogenesis; peptidoglycan biosynthesis.</text>
</comment>
<dbReference type="InterPro" id="IPR013221">
    <property type="entry name" value="Mur_ligase_cen"/>
</dbReference>
<evidence type="ECO:0000256" key="13">
    <source>
        <dbReference type="ARBA" id="ARBA00023316"/>
    </source>
</evidence>
<dbReference type="GO" id="GO:0005737">
    <property type="term" value="C:cytoplasm"/>
    <property type="evidence" value="ECO:0007669"/>
    <property type="project" value="UniProtKB-SubCell"/>
</dbReference>